<dbReference type="WBParaSite" id="HPBE_0001350001-mRNA-1">
    <property type="protein sequence ID" value="HPBE_0001350001-mRNA-1"/>
    <property type="gene ID" value="HPBE_0001350001"/>
</dbReference>
<dbReference type="EMBL" id="UZAH01027946">
    <property type="protein sequence ID" value="VDO96410.1"/>
    <property type="molecule type" value="Genomic_DNA"/>
</dbReference>
<dbReference type="Pfam" id="PF00092">
    <property type="entry name" value="VWA"/>
    <property type="match status" value="1"/>
</dbReference>
<dbReference type="PANTHER" id="PTHR31024:SF3">
    <property type="entry name" value="C-TYPE LECTIN-RELATED"/>
    <property type="match status" value="1"/>
</dbReference>
<dbReference type="Proteomes" id="UP000050761">
    <property type="component" value="Unassembled WGS sequence"/>
</dbReference>
<dbReference type="PANTHER" id="PTHR31024">
    <property type="entry name" value="C-TYPE LECTIN"/>
    <property type="match status" value="1"/>
</dbReference>
<organism evidence="6 7">
    <name type="scientific">Heligmosomoides polygyrus</name>
    <name type="common">Parasitic roundworm</name>
    <dbReference type="NCBI Taxonomy" id="6339"/>
    <lineage>
        <taxon>Eukaryota</taxon>
        <taxon>Metazoa</taxon>
        <taxon>Ecdysozoa</taxon>
        <taxon>Nematoda</taxon>
        <taxon>Chromadorea</taxon>
        <taxon>Rhabditida</taxon>
        <taxon>Rhabditina</taxon>
        <taxon>Rhabditomorpha</taxon>
        <taxon>Strongyloidea</taxon>
        <taxon>Heligmosomidae</taxon>
        <taxon>Heligmosomoides</taxon>
    </lineage>
</organism>
<feature type="signal peptide" evidence="2">
    <location>
        <begin position="1"/>
        <end position="20"/>
    </location>
</feature>
<feature type="domain" description="C-type lectin" evidence="3">
    <location>
        <begin position="294"/>
        <end position="394"/>
    </location>
</feature>
<keyword evidence="1" id="KW-1015">Disulfide bond</keyword>
<evidence type="ECO:0000259" key="4">
    <source>
        <dbReference type="PROSITE" id="PS50234"/>
    </source>
</evidence>
<dbReference type="PROSITE" id="PS50234">
    <property type="entry name" value="VWFA"/>
    <property type="match status" value="1"/>
</dbReference>
<dbReference type="InterPro" id="IPR002035">
    <property type="entry name" value="VWF_A"/>
</dbReference>
<accession>A0A183FY18</accession>
<proteinExistence type="predicted"/>
<dbReference type="SMART" id="SM00034">
    <property type="entry name" value="CLECT"/>
    <property type="match status" value="1"/>
</dbReference>
<dbReference type="InterPro" id="IPR036465">
    <property type="entry name" value="vWFA_dom_sf"/>
</dbReference>
<evidence type="ECO:0000313" key="5">
    <source>
        <dbReference type="EMBL" id="VDO96410.1"/>
    </source>
</evidence>
<dbReference type="Gene3D" id="3.10.100.10">
    <property type="entry name" value="Mannose-Binding Protein A, subunit A"/>
    <property type="match status" value="1"/>
</dbReference>
<dbReference type="PROSITE" id="PS51257">
    <property type="entry name" value="PROKAR_LIPOPROTEIN"/>
    <property type="match status" value="1"/>
</dbReference>
<dbReference type="Pfam" id="PF00059">
    <property type="entry name" value="Lectin_C"/>
    <property type="match status" value="1"/>
</dbReference>
<dbReference type="InterPro" id="IPR001304">
    <property type="entry name" value="C-type_lectin-like"/>
</dbReference>
<dbReference type="InterPro" id="IPR016186">
    <property type="entry name" value="C-type_lectin-like/link_sf"/>
</dbReference>
<evidence type="ECO:0000256" key="1">
    <source>
        <dbReference type="ARBA" id="ARBA00023157"/>
    </source>
</evidence>
<sequence>MQRHALTALLVLGLLSYSCGQSSSTSTAFPTTSAAATTGSTIITTSATSTGATSSATQPTSTTARAITTAAPTPIVDQCSCTEKNIWLDIYFLIDTSSAMTSPGFDGATSFVESVLYKMTIGQVDGQVSRVGFITYGSDAALQYSLTFWNSTDDMINNMNLVYVGSEGTNIEAAIKMASDNFAEPAHRSNVQKVIVIVASAYENGKYNDPNVAADTFKEDGGIIMTIEYVQEHGEPVPMLGKLATTGPYQFTNRYGNLTAEDVRMAFCRGGCKALKGLRMSPIASLQPTATVLAAKNCRQHHDAILAKVENRDKSLFLGTLFPSKTKFWIGLTNVNGVYQWADGSILQTSDYQMWAPGYPNLATGNCVYMYQYSGFSFGWFNDDCGDDWNYVCQSAPCNTDTYCVTLE</sequence>
<dbReference type="OrthoDB" id="5862648at2759"/>
<accession>A0A3P7Z9S5</accession>
<evidence type="ECO:0000313" key="6">
    <source>
        <dbReference type="Proteomes" id="UP000050761"/>
    </source>
</evidence>
<keyword evidence="2" id="KW-0732">Signal</keyword>
<reference evidence="5 6" key="1">
    <citation type="submission" date="2018-11" db="EMBL/GenBank/DDBJ databases">
        <authorList>
            <consortium name="Pathogen Informatics"/>
        </authorList>
    </citation>
    <scope>NUCLEOTIDE SEQUENCE [LARGE SCALE GENOMIC DNA]</scope>
</reference>
<dbReference type="SUPFAM" id="SSF56436">
    <property type="entry name" value="C-type lectin-like"/>
    <property type="match status" value="1"/>
</dbReference>
<dbReference type="Gene3D" id="3.40.50.410">
    <property type="entry name" value="von Willebrand factor, type A domain"/>
    <property type="match status" value="1"/>
</dbReference>
<protein>
    <submittedName>
        <fullName evidence="7">C-type lectin</fullName>
    </submittedName>
</protein>
<evidence type="ECO:0000259" key="3">
    <source>
        <dbReference type="PROSITE" id="PS50041"/>
    </source>
</evidence>
<feature type="chain" id="PRO_5044551717" evidence="2">
    <location>
        <begin position="21"/>
        <end position="408"/>
    </location>
</feature>
<dbReference type="PROSITE" id="PS50041">
    <property type="entry name" value="C_TYPE_LECTIN_2"/>
    <property type="match status" value="1"/>
</dbReference>
<evidence type="ECO:0000313" key="7">
    <source>
        <dbReference type="WBParaSite" id="HPBE_0001350001-mRNA-1"/>
    </source>
</evidence>
<dbReference type="CDD" id="cd00037">
    <property type="entry name" value="CLECT"/>
    <property type="match status" value="1"/>
</dbReference>
<evidence type="ECO:0000256" key="2">
    <source>
        <dbReference type="SAM" id="SignalP"/>
    </source>
</evidence>
<dbReference type="CDD" id="cd01450">
    <property type="entry name" value="vWFA_subfamily_ECM"/>
    <property type="match status" value="1"/>
</dbReference>
<dbReference type="SMART" id="SM00327">
    <property type="entry name" value="VWA"/>
    <property type="match status" value="1"/>
</dbReference>
<gene>
    <name evidence="5" type="ORF">HPBE_LOCUS13501</name>
</gene>
<dbReference type="AlphaFoldDB" id="A0A183FY18"/>
<dbReference type="PROSITE" id="PS00615">
    <property type="entry name" value="C_TYPE_LECTIN_1"/>
    <property type="match status" value="1"/>
</dbReference>
<reference evidence="7" key="2">
    <citation type="submission" date="2019-09" db="UniProtKB">
        <authorList>
            <consortium name="WormBaseParasite"/>
        </authorList>
    </citation>
    <scope>IDENTIFICATION</scope>
</reference>
<dbReference type="SUPFAM" id="SSF53300">
    <property type="entry name" value="vWA-like"/>
    <property type="match status" value="1"/>
</dbReference>
<keyword evidence="6" id="KW-1185">Reference proteome</keyword>
<dbReference type="InterPro" id="IPR018378">
    <property type="entry name" value="C-type_lectin_CS"/>
</dbReference>
<feature type="domain" description="VWFA" evidence="4">
    <location>
        <begin position="89"/>
        <end position="283"/>
    </location>
</feature>
<dbReference type="InterPro" id="IPR016187">
    <property type="entry name" value="CTDL_fold"/>
</dbReference>
<name>A0A183FY18_HELPZ</name>